<protein>
    <recommendedName>
        <fullName evidence="4">Outer membrane protein beta-barrel domain-containing protein</fullName>
    </recommendedName>
</protein>
<sequence length="235" mass="26103">MKFLSIFFLTLSLASGLSAQNLRDSTVTAERWQLSLQLGHQLGSSKAGPLSGVTHQYYRAAAYYRFAPGFDLGVSFGYNRGAGDRIRASEGVSLLGAETPYRHLENSYLLGVNPRANYRIGRGDLDLTLGLGIMHHRHAKWLTQFGDGDDIRVDYAPITKPYGEIGAGYTYWVWPKVGLTASASYLRLLHDGDYEVNRILELGLAEEELIDVAFKDSASDWSQVYLSIGMVVRPF</sequence>
<comment type="caution">
    <text evidence="2">The sequence shown here is derived from an EMBL/GenBank/DDBJ whole genome shotgun (WGS) entry which is preliminary data.</text>
</comment>
<evidence type="ECO:0008006" key="4">
    <source>
        <dbReference type="Google" id="ProtNLM"/>
    </source>
</evidence>
<accession>A0ABX0X871</accession>
<dbReference type="SUPFAM" id="SSF56925">
    <property type="entry name" value="OMPA-like"/>
    <property type="match status" value="1"/>
</dbReference>
<evidence type="ECO:0000313" key="3">
    <source>
        <dbReference type="Proteomes" id="UP000770785"/>
    </source>
</evidence>
<feature type="signal peptide" evidence="1">
    <location>
        <begin position="1"/>
        <end position="19"/>
    </location>
</feature>
<reference evidence="2 3" key="1">
    <citation type="submission" date="2020-03" db="EMBL/GenBank/DDBJ databases">
        <title>Genomic Encyclopedia of Type Strains, Phase IV (KMG-IV): sequencing the most valuable type-strain genomes for metagenomic binning, comparative biology and taxonomic classification.</title>
        <authorList>
            <person name="Goeker M."/>
        </authorList>
    </citation>
    <scope>NUCLEOTIDE SEQUENCE [LARGE SCALE GENOMIC DNA]</scope>
    <source>
        <strain evidence="2 3">DSM 105096</strain>
    </source>
</reference>
<dbReference type="Proteomes" id="UP000770785">
    <property type="component" value="Unassembled WGS sequence"/>
</dbReference>
<proteinExistence type="predicted"/>
<feature type="chain" id="PRO_5047425688" description="Outer membrane protein beta-barrel domain-containing protein" evidence="1">
    <location>
        <begin position="20"/>
        <end position="235"/>
    </location>
</feature>
<evidence type="ECO:0000256" key="1">
    <source>
        <dbReference type="SAM" id="SignalP"/>
    </source>
</evidence>
<keyword evidence="3" id="KW-1185">Reference proteome</keyword>
<gene>
    <name evidence="2" type="ORF">GGR27_000731</name>
</gene>
<dbReference type="RefSeq" id="WP_168036012.1">
    <property type="nucleotide sequence ID" value="NZ_JAATJH010000001.1"/>
</dbReference>
<dbReference type="EMBL" id="JAATJH010000001">
    <property type="protein sequence ID" value="NJC25250.1"/>
    <property type="molecule type" value="Genomic_DNA"/>
</dbReference>
<keyword evidence="1" id="KW-0732">Signal</keyword>
<name>A0ABX0X871_9BACT</name>
<dbReference type="InterPro" id="IPR011250">
    <property type="entry name" value="OMP/PagP_B-barrel"/>
</dbReference>
<organism evidence="2 3">
    <name type="scientific">Neolewinella antarctica</name>
    <dbReference type="NCBI Taxonomy" id="442734"/>
    <lineage>
        <taxon>Bacteria</taxon>
        <taxon>Pseudomonadati</taxon>
        <taxon>Bacteroidota</taxon>
        <taxon>Saprospiria</taxon>
        <taxon>Saprospirales</taxon>
        <taxon>Lewinellaceae</taxon>
        <taxon>Neolewinella</taxon>
    </lineage>
</organism>
<evidence type="ECO:0000313" key="2">
    <source>
        <dbReference type="EMBL" id="NJC25250.1"/>
    </source>
</evidence>